<feature type="compositionally biased region" description="Polar residues" evidence="1">
    <location>
        <begin position="18"/>
        <end position="29"/>
    </location>
</feature>
<name>A0A2S2Q2H0_9HEMI</name>
<feature type="region of interest" description="Disordered" evidence="1">
    <location>
        <begin position="16"/>
        <end position="38"/>
    </location>
</feature>
<dbReference type="AlphaFoldDB" id="A0A2S2Q2H0"/>
<reference evidence="2" key="1">
    <citation type="submission" date="2018-04" db="EMBL/GenBank/DDBJ databases">
        <title>Transcriptome assembly of Sipha flava.</title>
        <authorList>
            <person name="Scully E.D."/>
            <person name="Geib S.M."/>
            <person name="Palmer N.A."/>
            <person name="Koch K."/>
            <person name="Bradshaw J."/>
            <person name="Heng-Moss T."/>
            <person name="Sarath G."/>
        </authorList>
    </citation>
    <scope>NUCLEOTIDE SEQUENCE</scope>
</reference>
<dbReference type="EMBL" id="GGMS01002754">
    <property type="protein sequence ID" value="MBY71957.1"/>
    <property type="molecule type" value="Transcribed_RNA"/>
</dbReference>
<evidence type="ECO:0000256" key="1">
    <source>
        <dbReference type="SAM" id="MobiDB-lite"/>
    </source>
</evidence>
<accession>A0A2S2Q2H0</accession>
<sequence length="133" mass="15603">MYPPTVPTITFRRRAWKTASTTRRQSSGSDNDESPDEDNTNHLIWPYALVSPCGIYPLCHYNAQRRTRNAYIIRPVECSSLPPLYTVYRFNIIFVPINNDEPFVERIGHFCISKYRVTNRIYHHRKEILNANG</sequence>
<organism evidence="2">
    <name type="scientific">Sipha flava</name>
    <name type="common">yellow sugarcane aphid</name>
    <dbReference type="NCBI Taxonomy" id="143950"/>
    <lineage>
        <taxon>Eukaryota</taxon>
        <taxon>Metazoa</taxon>
        <taxon>Ecdysozoa</taxon>
        <taxon>Arthropoda</taxon>
        <taxon>Hexapoda</taxon>
        <taxon>Insecta</taxon>
        <taxon>Pterygota</taxon>
        <taxon>Neoptera</taxon>
        <taxon>Paraneoptera</taxon>
        <taxon>Hemiptera</taxon>
        <taxon>Sternorrhyncha</taxon>
        <taxon>Aphidomorpha</taxon>
        <taxon>Aphidoidea</taxon>
        <taxon>Aphididae</taxon>
        <taxon>Sipha</taxon>
    </lineage>
</organism>
<gene>
    <name evidence="2" type="ORF">g.1348</name>
</gene>
<evidence type="ECO:0000313" key="2">
    <source>
        <dbReference type="EMBL" id="MBY71957.1"/>
    </source>
</evidence>
<protein>
    <submittedName>
        <fullName evidence="2">Uncharacterized protein</fullName>
    </submittedName>
</protein>
<proteinExistence type="predicted"/>